<proteinExistence type="predicted"/>
<evidence type="ECO:0000313" key="1">
    <source>
        <dbReference type="EMBL" id="KOT46709.1"/>
    </source>
</evidence>
<dbReference type="RefSeq" id="WP_030819691.1">
    <property type="nucleotide sequence ID" value="NZ_LGCN01000001.1"/>
</dbReference>
<organism evidence="1 2">
    <name type="scientific">Streptomyces caelestis</name>
    <dbReference type="NCBI Taxonomy" id="36816"/>
    <lineage>
        <taxon>Bacteria</taxon>
        <taxon>Bacillati</taxon>
        <taxon>Actinomycetota</taxon>
        <taxon>Actinomycetes</taxon>
        <taxon>Kitasatosporales</taxon>
        <taxon>Streptomycetaceae</taxon>
        <taxon>Streptomyces</taxon>
    </lineage>
</organism>
<dbReference type="AlphaFoldDB" id="A0A0M8QP26"/>
<evidence type="ECO:0000313" key="2">
    <source>
        <dbReference type="Proteomes" id="UP000037773"/>
    </source>
</evidence>
<sequence>MSTLLIGCWSKDGATLSITASHQVADGDQAAINALTRPAFTNGANWAWEFDVDDHRRAVQRAYEENAHDDDTWVDDTAEYFEPVTY</sequence>
<reference evidence="1 2" key="1">
    <citation type="submission" date="2015-07" db="EMBL/GenBank/DDBJ databases">
        <authorList>
            <person name="Noorani M."/>
        </authorList>
    </citation>
    <scope>NUCLEOTIDE SEQUENCE [LARGE SCALE GENOMIC DNA]</scope>
    <source>
        <strain evidence="1 2">NRRL B-24567</strain>
    </source>
</reference>
<keyword evidence="2" id="KW-1185">Reference proteome</keyword>
<protein>
    <submittedName>
        <fullName evidence="1">Uncharacterized protein</fullName>
    </submittedName>
</protein>
<dbReference type="PATRIC" id="fig|36816.3.peg.66"/>
<gene>
    <name evidence="1" type="ORF">ADK41_00320</name>
</gene>
<dbReference type="OrthoDB" id="4249848at2"/>
<dbReference type="Proteomes" id="UP000037773">
    <property type="component" value="Unassembled WGS sequence"/>
</dbReference>
<dbReference type="EMBL" id="LGCN01000001">
    <property type="protein sequence ID" value="KOT46709.1"/>
    <property type="molecule type" value="Genomic_DNA"/>
</dbReference>
<comment type="caution">
    <text evidence="1">The sequence shown here is derived from an EMBL/GenBank/DDBJ whole genome shotgun (WGS) entry which is preliminary data.</text>
</comment>
<accession>A0A0M8QP26</accession>
<name>A0A0M8QP26_9ACTN</name>